<dbReference type="PANTHER" id="PTHR42648">
    <property type="entry name" value="TRANSPOSASE, PUTATIVE-RELATED"/>
    <property type="match status" value="1"/>
</dbReference>
<dbReference type="AlphaFoldDB" id="A0A922JNM9"/>
<dbReference type="EMBL" id="CM031829">
    <property type="protein sequence ID" value="KAG6715056.1"/>
    <property type="molecule type" value="Genomic_DNA"/>
</dbReference>
<evidence type="ECO:0000256" key="1">
    <source>
        <dbReference type="SAM" id="MobiDB-lite"/>
    </source>
</evidence>
<organism evidence="2 3">
    <name type="scientific">Carya illinoinensis</name>
    <name type="common">Pecan</name>
    <dbReference type="NCBI Taxonomy" id="32201"/>
    <lineage>
        <taxon>Eukaryota</taxon>
        <taxon>Viridiplantae</taxon>
        <taxon>Streptophyta</taxon>
        <taxon>Embryophyta</taxon>
        <taxon>Tracheophyta</taxon>
        <taxon>Spermatophyta</taxon>
        <taxon>Magnoliopsida</taxon>
        <taxon>eudicotyledons</taxon>
        <taxon>Gunneridae</taxon>
        <taxon>Pentapetalae</taxon>
        <taxon>rosids</taxon>
        <taxon>fabids</taxon>
        <taxon>Fagales</taxon>
        <taxon>Juglandaceae</taxon>
        <taxon>Carya</taxon>
    </lineage>
</organism>
<protein>
    <recommendedName>
        <fullName evidence="4">Integrase catalytic domain-containing protein</fullName>
    </recommendedName>
</protein>
<dbReference type="Proteomes" id="UP000811246">
    <property type="component" value="Chromosome 5"/>
</dbReference>
<feature type="region of interest" description="Disordered" evidence="1">
    <location>
        <begin position="277"/>
        <end position="304"/>
    </location>
</feature>
<accession>A0A922JNM9</accession>
<sequence length="360" mass="40602">MSIGINVEHPVAHTHTQNGLAESLIKRLQLIARPLLMKSNLPISAWGHAIIHAASLIRVRPSAYHKYSPLQLAFGQQPNISHLHIFGCTVYVPIAPPQCTKMGPQRRLGIYVGFNSPSIIRYLELLTGDMFKARFEDCHFDESIFPTLGNEKSVPEARQEITWKNKALSQFDPRTKECNLEVQKIIHLQSVANQLPDVFTDTKGVVKSYIPAVNVPARIAVPEGQVAKIAIGESKIRLKRGRPIGAKDKIPRKRKIQNEFGTPEESIPTQAIRVIDAPEESKSPEKEPPEEVFHEMSSLEEGQVPENNEISIHFMSTGEILNRNKTVVDNIFSYKMALDITRSNEEIEPRTVEECRRRDD</sequence>
<evidence type="ECO:0000313" key="2">
    <source>
        <dbReference type="EMBL" id="KAG6715056.1"/>
    </source>
</evidence>
<reference evidence="2" key="1">
    <citation type="submission" date="2021-01" db="EMBL/GenBank/DDBJ databases">
        <authorList>
            <person name="Lovell J.T."/>
            <person name="Bentley N."/>
            <person name="Bhattarai G."/>
            <person name="Jenkins J.W."/>
            <person name="Sreedasyam A."/>
            <person name="Alarcon Y."/>
            <person name="Bock C."/>
            <person name="Boston L."/>
            <person name="Carlson J."/>
            <person name="Cervantes K."/>
            <person name="Clermont K."/>
            <person name="Krom N."/>
            <person name="Kubenka K."/>
            <person name="Mamidi S."/>
            <person name="Mattison C."/>
            <person name="Monteros M."/>
            <person name="Pisani C."/>
            <person name="Plott C."/>
            <person name="Rajasekar S."/>
            <person name="Rhein H.S."/>
            <person name="Rohla C."/>
            <person name="Song M."/>
            <person name="Hilaire R.S."/>
            <person name="Shu S."/>
            <person name="Wells L."/>
            <person name="Wang X."/>
            <person name="Webber J."/>
            <person name="Heerema R.J."/>
            <person name="Klein P."/>
            <person name="Conner P."/>
            <person name="Grauke L."/>
            <person name="Grimwood J."/>
            <person name="Schmutz J."/>
            <person name="Randall J.J."/>
        </authorList>
    </citation>
    <scope>NUCLEOTIDE SEQUENCE</scope>
    <source>
        <tissue evidence="2">Leaf</tissue>
    </source>
</reference>
<proteinExistence type="predicted"/>
<dbReference type="PANTHER" id="PTHR42648:SF25">
    <property type="entry name" value="RNA-DIRECTED DNA POLYMERASE"/>
    <property type="match status" value="1"/>
</dbReference>
<evidence type="ECO:0008006" key="4">
    <source>
        <dbReference type="Google" id="ProtNLM"/>
    </source>
</evidence>
<comment type="caution">
    <text evidence="2">The sequence shown here is derived from an EMBL/GenBank/DDBJ whole genome shotgun (WGS) entry which is preliminary data.</text>
</comment>
<dbReference type="InterPro" id="IPR039537">
    <property type="entry name" value="Retrotran_Ty1/copia-like"/>
</dbReference>
<name>A0A922JNM9_CARIL</name>
<feature type="compositionally biased region" description="Basic and acidic residues" evidence="1">
    <location>
        <begin position="279"/>
        <end position="294"/>
    </location>
</feature>
<gene>
    <name evidence="2" type="ORF">I3842_05G230700</name>
</gene>
<evidence type="ECO:0000313" key="3">
    <source>
        <dbReference type="Proteomes" id="UP000811246"/>
    </source>
</evidence>